<feature type="domain" description="SPOR" evidence="3">
    <location>
        <begin position="293"/>
        <end position="356"/>
    </location>
</feature>
<dbReference type="Pfam" id="PF05036">
    <property type="entry name" value="SPOR"/>
    <property type="match status" value="1"/>
</dbReference>
<organism evidence="4 5">
    <name type="scientific">Paenibacillus piri</name>
    <dbReference type="NCBI Taxonomy" id="2547395"/>
    <lineage>
        <taxon>Bacteria</taxon>
        <taxon>Bacillati</taxon>
        <taxon>Bacillota</taxon>
        <taxon>Bacilli</taxon>
        <taxon>Bacillales</taxon>
        <taxon>Paenibacillaceae</taxon>
        <taxon>Paenibacillus</taxon>
    </lineage>
</organism>
<dbReference type="OrthoDB" id="2680382at2"/>
<dbReference type="InterPro" id="IPR007730">
    <property type="entry name" value="SPOR-like_dom"/>
</dbReference>
<comment type="caution">
    <text evidence="4">The sequence shown here is derived from an EMBL/GenBank/DDBJ whole genome shotgun (WGS) entry which is preliminary data.</text>
</comment>
<evidence type="ECO:0000256" key="1">
    <source>
        <dbReference type="SAM" id="MobiDB-lite"/>
    </source>
</evidence>
<dbReference type="GO" id="GO:0042834">
    <property type="term" value="F:peptidoglycan binding"/>
    <property type="evidence" value="ECO:0007669"/>
    <property type="project" value="InterPro"/>
</dbReference>
<reference evidence="4 5" key="1">
    <citation type="submission" date="2019-03" db="EMBL/GenBank/DDBJ databases">
        <title>This is whole genome sequence of Paenibacillus sp MS74 strain.</title>
        <authorList>
            <person name="Trinh H.N."/>
        </authorList>
    </citation>
    <scope>NUCLEOTIDE SEQUENCE [LARGE SCALE GENOMIC DNA]</scope>
    <source>
        <strain evidence="4 5">MS74</strain>
    </source>
</reference>
<keyword evidence="2" id="KW-0472">Membrane</keyword>
<evidence type="ECO:0000313" key="5">
    <source>
        <dbReference type="Proteomes" id="UP000295636"/>
    </source>
</evidence>
<feature type="transmembrane region" description="Helical" evidence="2">
    <location>
        <begin position="195"/>
        <end position="217"/>
    </location>
</feature>
<accession>A0A4R5KPL8</accession>
<protein>
    <submittedName>
        <fullName evidence="4">SPOR domain-containing protein</fullName>
    </submittedName>
</protein>
<dbReference type="InterPro" id="IPR036680">
    <property type="entry name" value="SPOR-like_sf"/>
</dbReference>
<dbReference type="AlphaFoldDB" id="A0A4R5KPL8"/>
<evidence type="ECO:0000256" key="2">
    <source>
        <dbReference type="SAM" id="Phobius"/>
    </source>
</evidence>
<keyword evidence="2" id="KW-1133">Transmembrane helix</keyword>
<dbReference type="Gene3D" id="3.30.70.1070">
    <property type="entry name" value="Sporulation related repeat"/>
    <property type="match status" value="1"/>
</dbReference>
<name>A0A4R5KPL8_9BACL</name>
<feature type="compositionally biased region" description="Basic and acidic residues" evidence="1">
    <location>
        <begin position="137"/>
        <end position="154"/>
    </location>
</feature>
<evidence type="ECO:0000259" key="3">
    <source>
        <dbReference type="Pfam" id="PF05036"/>
    </source>
</evidence>
<dbReference type="EMBL" id="SMRT01000005">
    <property type="protein sequence ID" value="TDF97631.1"/>
    <property type="molecule type" value="Genomic_DNA"/>
</dbReference>
<proteinExistence type="predicted"/>
<dbReference type="SUPFAM" id="SSF110997">
    <property type="entry name" value="Sporulation related repeat"/>
    <property type="match status" value="1"/>
</dbReference>
<keyword evidence="2" id="KW-0812">Transmembrane</keyword>
<feature type="region of interest" description="Disordered" evidence="1">
    <location>
        <begin position="137"/>
        <end position="159"/>
    </location>
</feature>
<sequence length="491" mass="53199">MNRTIGHVRLFYFLALSHSLVIRKLDKRRDVEMNNAKMTFRFDHGKNKGSERIVKEDKVIPLHNGEYKVIKSEDAKPRLAEEETRYFTTVQRFKDPKQPEPGTFIDAQPLNQYTHDFGGWQSSFDTETQRIEKLIRESSKETRNLETGYHDRPDGSGSYQPYEEPLEPIRDHHWYVPEDTTAYVSRSSNYSWLKVAASVAGAVVTGIAFGFFVLSMFSGDSQDSKGSAGLPAAGSNAAATVTGAANGAEAAKAPQINGVQPNGQAAAPASASVSGGASAVVTAVNIPGKTVSFLQSGVFSTSQAADAAQTELKKKGLAAVSDAGDKYPVYVGITLTRDEALGLAQQFQQKKTDVIVKNIELPALSKIKWSAKPSDNLASYLAQGDKLLQAIAPVTLAHLTESQPTALDAASLQSVKTSHQSWTALTAGVNEGLADDARAAVQKMGTAMNTAVSTMEEYKKNPSVSYMWQTQNALMQYVLAQKELRKAVAAQ</sequence>
<evidence type="ECO:0000313" key="4">
    <source>
        <dbReference type="EMBL" id="TDF97631.1"/>
    </source>
</evidence>
<dbReference type="Proteomes" id="UP000295636">
    <property type="component" value="Unassembled WGS sequence"/>
</dbReference>
<keyword evidence="5" id="KW-1185">Reference proteome</keyword>
<gene>
    <name evidence="4" type="ORF">E1757_13600</name>
</gene>